<keyword evidence="3" id="KW-1185">Reference proteome</keyword>
<keyword evidence="1" id="KW-0812">Transmembrane</keyword>
<organism evidence="2 3">
    <name type="scientific">Streptomyces albospinus</name>
    <dbReference type="NCBI Taxonomy" id="285515"/>
    <lineage>
        <taxon>Bacteria</taxon>
        <taxon>Bacillati</taxon>
        <taxon>Actinomycetota</taxon>
        <taxon>Actinomycetes</taxon>
        <taxon>Kitasatosporales</taxon>
        <taxon>Streptomycetaceae</taxon>
        <taxon>Streptomyces</taxon>
    </lineage>
</organism>
<dbReference type="Proteomes" id="UP000654471">
    <property type="component" value="Unassembled WGS sequence"/>
</dbReference>
<reference evidence="3" key="1">
    <citation type="journal article" date="2019" name="Int. J. Syst. Evol. Microbiol.">
        <title>The Global Catalogue of Microorganisms (GCM) 10K type strain sequencing project: providing services to taxonomists for standard genome sequencing and annotation.</title>
        <authorList>
            <consortium name="The Broad Institute Genomics Platform"/>
            <consortium name="The Broad Institute Genome Sequencing Center for Infectious Disease"/>
            <person name="Wu L."/>
            <person name="Ma J."/>
        </authorList>
    </citation>
    <scope>NUCLEOTIDE SEQUENCE [LARGE SCALE GENOMIC DNA]</scope>
    <source>
        <strain evidence="3">JCM 3399</strain>
    </source>
</reference>
<name>A0ABQ2UJW5_9ACTN</name>
<dbReference type="RefSeq" id="WP_189295080.1">
    <property type="nucleotide sequence ID" value="NZ_BMRP01000001.1"/>
</dbReference>
<sequence>MTRIGPVILDALMVVALTSAFWVLVDEDPSTVQFAASAVGAFFVLEAVRSLRQYVDRRTSER</sequence>
<keyword evidence="1" id="KW-0472">Membrane</keyword>
<gene>
    <name evidence="2" type="ORF">GCM10010211_00760</name>
</gene>
<evidence type="ECO:0000313" key="3">
    <source>
        <dbReference type="Proteomes" id="UP000654471"/>
    </source>
</evidence>
<feature type="transmembrane region" description="Helical" evidence="1">
    <location>
        <begin position="7"/>
        <end position="25"/>
    </location>
</feature>
<feature type="transmembrane region" description="Helical" evidence="1">
    <location>
        <begin position="31"/>
        <end position="48"/>
    </location>
</feature>
<comment type="caution">
    <text evidence="2">The sequence shown here is derived from an EMBL/GenBank/DDBJ whole genome shotgun (WGS) entry which is preliminary data.</text>
</comment>
<evidence type="ECO:0000313" key="2">
    <source>
        <dbReference type="EMBL" id="GGU41616.1"/>
    </source>
</evidence>
<dbReference type="EMBL" id="BMRP01000001">
    <property type="protein sequence ID" value="GGU41616.1"/>
    <property type="molecule type" value="Genomic_DNA"/>
</dbReference>
<evidence type="ECO:0000256" key="1">
    <source>
        <dbReference type="SAM" id="Phobius"/>
    </source>
</evidence>
<accession>A0ABQ2UJW5</accession>
<keyword evidence="1" id="KW-1133">Transmembrane helix</keyword>
<proteinExistence type="predicted"/>
<protein>
    <submittedName>
        <fullName evidence="2">Uncharacterized protein</fullName>
    </submittedName>
</protein>